<protein>
    <submittedName>
        <fullName evidence="1">Uncharacterized protein</fullName>
    </submittedName>
</protein>
<name>A0A4Z2GM56_9TELE</name>
<dbReference type="EMBL" id="SRLO01000480">
    <property type="protein sequence ID" value="TNN54596.1"/>
    <property type="molecule type" value="Genomic_DNA"/>
</dbReference>
<dbReference type="AlphaFoldDB" id="A0A4Z2GM56"/>
<gene>
    <name evidence="1" type="ORF">EYF80_035226</name>
</gene>
<evidence type="ECO:0000313" key="2">
    <source>
        <dbReference type="Proteomes" id="UP000314294"/>
    </source>
</evidence>
<dbReference type="Proteomes" id="UP000314294">
    <property type="component" value="Unassembled WGS sequence"/>
</dbReference>
<organism evidence="1 2">
    <name type="scientific">Liparis tanakae</name>
    <name type="common">Tanaka's snailfish</name>
    <dbReference type="NCBI Taxonomy" id="230148"/>
    <lineage>
        <taxon>Eukaryota</taxon>
        <taxon>Metazoa</taxon>
        <taxon>Chordata</taxon>
        <taxon>Craniata</taxon>
        <taxon>Vertebrata</taxon>
        <taxon>Euteleostomi</taxon>
        <taxon>Actinopterygii</taxon>
        <taxon>Neopterygii</taxon>
        <taxon>Teleostei</taxon>
        <taxon>Neoteleostei</taxon>
        <taxon>Acanthomorphata</taxon>
        <taxon>Eupercaria</taxon>
        <taxon>Perciformes</taxon>
        <taxon>Cottioidei</taxon>
        <taxon>Cottales</taxon>
        <taxon>Liparidae</taxon>
        <taxon>Liparis</taxon>
    </lineage>
</organism>
<proteinExistence type="predicted"/>
<sequence>MRIDHRKRTGQAVVLTQKKCVHSGKTNVLIGPSVTFKTTLHGVKKALCSNGLGNSGTCRKLYVGETGNQLQLRVRQHLYMITSGKGTSVLYVHFKLHGPHSLQSLGLEGNRQWTRTQRQAAERRLFFQYAGRSCCTQVPEGELAKQQSSLQMEQEGKVIYFVELVSSYLVLSAFVCAEACAVCDYVNPPSTPRNGKTVTGPPEHGETNR</sequence>
<comment type="caution">
    <text evidence="1">The sequence shown here is derived from an EMBL/GenBank/DDBJ whole genome shotgun (WGS) entry which is preliminary data.</text>
</comment>
<dbReference type="OrthoDB" id="8946688at2759"/>
<accession>A0A4Z2GM56</accession>
<keyword evidence="2" id="KW-1185">Reference proteome</keyword>
<reference evidence="1 2" key="1">
    <citation type="submission" date="2019-03" db="EMBL/GenBank/DDBJ databases">
        <title>First draft genome of Liparis tanakae, snailfish: a comprehensive survey of snailfish specific genes.</title>
        <authorList>
            <person name="Kim W."/>
            <person name="Song I."/>
            <person name="Jeong J.-H."/>
            <person name="Kim D."/>
            <person name="Kim S."/>
            <person name="Ryu S."/>
            <person name="Song J.Y."/>
            <person name="Lee S.K."/>
        </authorList>
    </citation>
    <scope>NUCLEOTIDE SEQUENCE [LARGE SCALE GENOMIC DNA]</scope>
    <source>
        <tissue evidence="1">Muscle</tissue>
    </source>
</reference>
<evidence type="ECO:0000313" key="1">
    <source>
        <dbReference type="EMBL" id="TNN54596.1"/>
    </source>
</evidence>